<proteinExistence type="predicted"/>
<organism evidence="2 3">
    <name type="scientific">Euplotes crassus</name>
    <dbReference type="NCBI Taxonomy" id="5936"/>
    <lineage>
        <taxon>Eukaryota</taxon>
        <taxon>Sar</taxon>
        <taxon>Alveolata</taxon>
        <taxon>Ciliophora</taxon>
        <taxon>Intramacronucleata</taxon>
        <taxon>Spirotrichea</taxon>
        <taxon>Hypotrichia</taxon>
        <taxon>Euplotida</taxon>
        <taxon>Euplotidae</taxon>
        <taxon>Moneuplotes</taxon>
    </lineage>
</organism>
<protein>
    <submittedName>
        <fullName evidence="2">Uncharacterized protein</fullName>
    </submittedName>
</protein>
<dbReference type="EMBL" id="CAMPGE010014508">
    <property type="protein sequence ID" value="CAI2373176.1"/>
    <property type="molecule type" value="Genomic_DNA"/>
</dbReference>
<reference evidence="2" key="1">
    <citation type="submission" date="2023-07" db="EMBL/GenBank/DDBJ databases">
        <authorList>
            <consortium name="AG Swart"/>
            <person name="Singh M."/>
            <person name="Singh A."/>
            <person name="Seah K."/>
            <person name="Emmerich C."/>
        </authorList>
    </citation>
    <scope>NUCLEOTIDE SEQUENCE</scope>
    <source>
        <strain evidence="2">DP1</strain>
    </source>
</reference>
<evidence type="ECO:0000313" key="3">
    <source>
        <dbReference type="Proteomes" id="UP001295684"/>
    </source>
</evidence>
<gene>
    <name evidence="2" type="ORF">ECRASSUSDP1_LOCUS14516</name>
</gene>
<feature type="compositionally biased region" description="Polar residues" evidence="1">
    <location>
        <begin position="1"/>
        <end position="13"/>
    </location>
</feature>
<evidence type="ECO:0000313" key="2">
    <source>
        <dbReference type="EMBL" id="CAI2373176.1"/>
    </source>
</evidence>
<evidence type="ECO:0000256" key="1">
    <source>
        <dbReference type="SAM" id="MobiDB-lite"/>
    </source>
</evidence>
<accession>A0AAD2CW86</accession>
<comment type="caution">
    <text evidence="2">The sequence shown here is derived from an EMBL/GenBank/DDBJ whole genome shotgun (WGS) entry which is preliminary data.</text>
</comment>
<sequence length="296" mass="34289">MEPKFTSCQASSESNRELEQKNRNLEVEHDIKVMNNLEQGRVLKVYYEDTNTNIYMAVENSFLNKNIYYFKDIRSVNLDLLIKEKYGRTAMINPSYARIDSQDVTNYFSRKTDWISIRKNIIWTKIGSSIFFLDLKDKYYKTLVYKSLSMVTDKFILSNFKLSCRDLAKIIMLGSRIHTLIFESCRIKTSAFPKGFTSFYKDELDPRIQIKSVLFKSCQVDQAGEDLGYPVMASTVMDSILSSNLTKSLETVTFQGLSSQDDKDQIIKSLEHNNVSVKEQDSRDLINFIITKSDSQ</sequence>
<keyword evidence="3" id="KW-1185">Reference proteome</keyword>
<dbReference type="AlphaFoldDB" id="A0AAD2CW86"/>
<feature type="region of interest" description="Disordered" evidence="1">
    <location>
        <begin position="1"/>
        <end position="22"/>
    </location>
</feature>
<name>A0AAD2CW86_EUPCR</name>
<dbReference type="Proteomes" id="UP001295684">
    <property type="component" value="Unassembled WGS sequence"/>
</dbReference>